<evidence type="ECO:0000313" key="2">
    <source>
        <dbReference type="EMBL" id="QDU82268.1"/>
    </source>
</evidence>
<evidence type="ECO:0000313" key="3">
    <source>
        <dbReference type="Proteomes" id="UP000317178"/>
    </source>
</evidence>
<keyword evidence="3" id="KW-1185">Reference proteome</keyword>
<evidence type="ECO:0008006" key="4">
    <source>
        <dbReference type="Google" id="ProtNLM"/>
    </source>
</evidence>
<accession>A0A518CSS4</accession>
<dbReference type="EMBL" id="CP036281">
    <property type="protein sequence ID" value="QDU82268.1"/>
    <property type="molecule type" value="Genomic_DNA"/>
</dbReference>
<dbReference type="OrthoDB" id="274497at2"/>
<feature type="transmembrane region" description="Helical" evidence="1">
    <location>
        <begin position="40"/>
        <end position="61"/>
    </location>
</feature>
<evidence type="ECO:0000256" key="1">
    <source>
        <dbReference type="SAM" id="Phobius"/>
    </source>
</evidence>
<proteinExistence type="predicted"/>
<keyword evidence="1" id="KW-1133">Transmembrane helix</keyword>
<keyword evidence="1" id="KW-0812">Transmembrane</keyword>
<protein>
    <recommendedName>
        <fullName evidence="4">Zinc-finger domain-containing protein</fullName>
    </recommendedName>
</protein>
<keyword evidence="1" id="KW-0472">Membrane</keyword>
<organism evidence="2 3">
    <name type="scientific">Polystyrenella longa</name>
    <dbReference type="NCBI Taxonomy" id="2528007"/>
    <lineage>
        <taxon>Bacteria</taxon>
        <taxon>Pseudomonadati</taxon>
        <taxon>Planctomycetota</taxon>
        <taxon>Planctomycetia</taxon>
        <taxon>Planctomycetales</taxon>
        <taxon>Planctomycetaceae</taxon>
        <taxon>Polystyrenella</taxon>
    </lineage>
</organism>
<dbReference type="RefSeq" id="WP_144998295.1">
    <property type="nucleotide sequence ID" value="NZ_CP036281.1"/>
</dbReference>
<dbReference type="KEGG" id="plon:Pla110_40230"/>
<dbReference type="AlphaFoldDB" id="A0A518CSS4"/>
<name>A0A518CSS4_9PLAN</name>
<sequence length="154" mass="17193">MNEQEKINFEKPALDWQNCQQGEIGKVSSFLKRRRRRHTVSRAVTVGAILLAVGGLGWFALIGNEPGGRQIAGLHCNEVFEHTDELFQGELNPGAVDQITAHLEACPGCVLHMEEVRVEFENRTGQKAKYRFNPEPEVAAEAHFEGVSQLVSLR</sequence>
<dbReference type="Proteomes" id="UP000317178">
    <property type="component" value="Chromosome"/>
</dbReference>
<gene>
    <name evidence="2" type="ORF">Pla110_40230</name>
</gene>
<reference evidence="2 3" key="1">
    <citation type="submission" date="2019-02" db="EMBL/GenBank/DDBJ databases">
        <title>Deep-cultivation of Planctomycetes and their phenomic and genomic characterization uncovers novel biology.</title>
        <authorList>
            <person name="Wiegand S."/>
            <person name="Jogler M."/>
            <person name="Boedeker C."/>
            <person name="Pinto D."/>
            <person name="Vollmers J."/>
            <person name="Rivas-Marin E."/>
            <person name="Kohn T."/>
            <person name="Peeters S.H."/>
            <person name="Heuer A."/>
            <person name="Rast P."/>
            <person name="Oberbeckmann S."/>
            <person name="Bunk B."/>
            <person name="Jeske O."/>
            <person name="Meyerdierks A."/>
            <person name="Storesund J.E."/>
            <person name="Kallscheuer N."/>
            <person name="Luecker S."/>
            <person name="Lage O.M."/>
            <person name="Pohl T."/>
            <person name="Merkel B.J."/>
            <person name="Hornburger P."/>
            <person name="Mueller R.-W."/>
            <person name="Bruemmer F."/>
            <person name="Labrenz M."/>
            <person name="Spormann A.M."/>
            <person name="Op den Camp H."/>
            <person name="Overmann J."/>
            <person name="Amann R."/>
            <person name="Jetten M.S.M."/>
            <person name="Mascher T."/>
            <person name="Medema M.H."/>
            <person name="Devos D.P."/>
            <person name="Kaster A.-K."/>
            <person name="Ovreas L."/>
            <person name="Rohde M."/>
            <person name="Galperin M.Y."/>
            <person name="Jogler C."/>
        </authorList>
    </citation>
    <scope>NUCLEOTIDE SEQUENCE [LARGE SCALE GENOMIC DNA]</scope>
    <source>
        <strain evidence="2 3">Pla110</strain>
    </source>
</reference>